<sequence length="308" mass="33587">MAQNNNNKESNFVSAVVCLHNAGASAAEFFAALDGVLAEHFSHYELIAVNDGCTDDTVPALKKWAAEHLKAPLTVVNMSLRQGVERAMNAGLDAAIGDFVFEFDRPAMNYAPDLIWQAYQKALTGFDVVNVCPSRQRPMSTAFYRVFNKFSNSPYKLSTDAFRLVSRRAINRVKAISDDLAYRKAAYAASGLACASLNFEGAAAKDDGPRLDKAVDSLALYTDAGYKMSLGISLGMMVLTLLALIYTVAVFCLGQPIAGWTTTMLVLSAGLSGLFFILTIAVKYLDLLVRLTFKKQSYLIEGVEKLQK</sequence>
<dbReference type="Proteomes" id="UP000824035">
    <property type="component" value="Unassembled WGS sequence"/>
</dbReference>
<dbReference type="EC" id="2.4.-.-" evidence="3"/>
<keyword evidence="1" id="KW-0812">Transmembrane</keyword>
<reference evidence="3" key="1">
    <citation type="journal article" date="2021" name="PeerJ">
        <title>Extensive microbial diversity within the chicken gut microbiome revealed by metagenomics and culture.</title>
        <authorList>
            <person name="Gilroy R."/>
            <person name="Ravi A."/>
            <person name="Getino M."/>
            <person name="Pursley I."/>
            <person name="Horton D.L."/>
            <person name="Alikhan N.F."/>
            <person name="Baker D."/>
            <person name="Gharbi K."/>
            <person name="Hall N."/>
            <person name="Watson M."/>
            <person name="Adriaenssens E.M."/>
            <person name="Foster-Nyarko E."/>
            <person name="Jarju S."/>
            <person name="Secka A."/>
            <person name="Antonio M."/>
            <person name="Oren A."/>
            <person name="Chaudhuri R.R."/>
            <person name="La Ragione R."/>
            <person name="Hildebrand F."/>
            <person name="Pallen M.J."/>
        </authorList>
    </citation>
    <scope>NUCLEOTIDE SEQUENCE</scope>
    <source>
        <strain evidence="3">ChiGjej4B4-18154</strain>
    </source>
</reference>
<keyword evidence="1" id="KW-1133">Transmembrane helix</keyword>
<name>A0A9D2E3X2_9FIRM</name>
<dbReference type="SUPFAM" id="SSF53448">
    <property type="entry name" value="Nucleotide-diphospho-sugar transferases"/>
    <property type="match status" value="1"/>
</dbReference>
<gene>
    <name evidence="3" type="ORF">H9813_03700</name>
</gene>
<dbReference type="Gene3D" id="3.90.550.10">
    <property type="entry name" value="Spore Coat Polysaccharide Biosynthesis Protein SpsA, Chain A"/>
    <property type="match status" value="1"/>
</dbReference>
<accession>A0A9D2E3X2</accession>
<evidence type="ECO:0000313" key="4">
    <source>
        <dbReference type="Proteomes" id="UP000824035"/>
    </source>
</evidence>
<keyword evidence="3" id="KW-0808">Transferase</keyword>
<keyword evidence="1" id="KW-0472">Membrane</keyword>
<dbReference type="InterPro" id="IPR050256">
    <property type="entry name" value="Glycosyltransferase_2"/>
</dbReference>
<evidence type="ECO:0000259" key="2">
    <source>
        <dbReference type="Pfam" id="PF00535"/>
    </source>
</evidence>
<dbReference type="InterPro" id="IPR029044">
    <property type="entry name" value="Nucleotide-diphossugar_trans"/>
</dbReference>
<proteinExistence type="predicted"/>
<reference evidence="3" key="2">
    <citation type="submission" date="2021-04" db="EMBL/GenBank/DDBJ databases">
        <authorList>
            <person name="Gilroy R."/>
        </authorList>
    </citation>
    <scope>NUCLEOTIDE SEQUENCE</scope>
    <source>
        <strain evidence="3">ChiGjej4B4-18154</strain>
    </source>
</reference>
<dbReference type="AlphaFoldDB" id="A0A9D2E3X2"/>
<dbReference type="InterPro" id="IPR001173">
    <property type="entry name" value="Glyco_trans_2-like"/>
</dbReference>
<dbReference type="GO" id="GO:0005886">
    <property type="term" value="C:plasma membrane"/>
    <property type="evidence" value="ECO:0007669"/>
    <property type="project" value="TreeGrafter"/>
</dbReference>
<dbReference type="GO" id="GO:0016757">
    <property type="term" value="F:glycosyltransferase activity"/>
    <property type="evidence" value="ECO:0007669"/>
    <property type="project" value="UniProtKB-KW"/>
</dbReference>
<dbReference type="PANTHER" id="PTHR48090">
    <property type="entry name" value="UNDECAPRENYL-PHOSPHATE 4-DEOXY-4-FORMAMIDO-L-ARABINOSE TRANSFERASE-RELATED"/>
    <property type="match status" value="1"/>
</dbReference>
<dbReference type="Pfam" id="PF00535">
    <property type="entry name" value="Glycos_transf_2"/>
    <property type="match status" value="1"/>
</dbReference>
<dbReference type="EMBL" id="DXBV01000032">
    <property type="protein sequence ID" value="HIZ30325.1"/>
    <property type="molecule type" value="Genomic_DNA"/>
</dbReference>
<protein>
    <submittedName>
        <fullName evidence="3">Glycosyltransferase</fullName>
        <ecNumber evidence="3">2.4.-.-</ecNumber>
    </submittedName>
</protein>
<evidence type="ECO:0000256" key="1">
    <source>
        <dbReference type="SAM" id="Phobius"/>
    </source>
</evidence>
<keyword evidence="3" id="KW-0328">Glycosyltransferase</keyword>
<feature type="transmembrane region" description="Helical" evidence="1">
    <location>
        <begin position="264"/>
        <end position="285"/>
    </location>
</feature>
<feature type="transmembrane region" description="Helical" evidence="1">
    <location>
        <begin position="234"/>
        <end position="258"/>
    </location>
</feature>
<feature type="domain" description="Glycosyltransferase 2-like" evidence="2">
    <location>
        <begin position="14"/>
        <end position="105"/>
    </location>
</feature>
<evidence type="ECO:0000313" key="3">
    <source>
        <dbReference type="EMBL" id="HIZ30325.1"/>
    </source>
</evidence>
<comment type="caution">
    <text evidence="3">The sequence shown here is derived from an EMBL/GenBank/DDBJ whole genome shotgun (WGS) entry which is preliminary data.</text>
</comment>
<dbReference type="PANTHER" id="PTHR48090:SF8">
    <property type="entry name" value="GLYCOSYLTRANSFERASE CSBB-RELATED"/>
    <property type="match status" value="1"/>
</dbReference>
<organism evidence="3 4">
    <name type="scientific">Candidatus Allofournierella merdipullorum</name>
    <dbReference type="NCBI Taxonomy" id="2838595"/>
    <lineage>
        <taxon>Bacteria</taxon>
        <taxon>Bacillati</taxon>
        <taxon>Bacillota</taxon>
        <taxon>Clostridia</taxon>
        <taxon>Eubacteriales</taxon>
        <taxon>Oscillospiraceae</taxon>
        <taxon>Allofournierella</taxon>
    </lineage>
</organism>